<dbReference type="AlphaFoldDB" id="A0A0G4IKF8"/>
<reference evidence="2 3" key="1">
    <citation type="submission" date="2015-02" db="EMBL/GenBank/DDBJ databases">
        <authorList>
            <person name="Chooi Y.-H."/>
        </authorList>
    </citation>
    <scope>NUCLEOTIDE SEQUENCE [LARGE SCALE GENOMIC DNA]</scope>
    <source>
        <strain evidence="2">E3</strain>
    </source>
</reference>
<sequence length="242" mass="26889">MDKFRRHFNETKLKQGTFLRSSEEGKEGDNEGGDTSAPEDKSEDNDESNGDDSDSKSSRKRYKLALPSESETRTAVDIDNPPVFAAVYRDAATKTDRVVICAGMFGIPDAKDVHVDLDEDDAQTAIISYGWPAALFSPQVMCATWASTDEPQTYYGRLNALDEELAHHRPSYSQAPRTTFRIRLPIPVNPDTSTWKKVGVNSATSGRFVLWELAANKPPYAVPLADKIVSEFVEHEPAETMQ</sequence>
<gene>
    <name evidence="2" type="ORF">PBRA_009676</name>
</gene>
<accession>A0A0G4IKF8</accession>
<dbReference type="Proteomes" id="UP000039324">
    <property type="component" value="Unassembled WGS sequence"/>
</dbReference>
<evidence type="ECO:0000313" key="3">
    <source>
        <dbReference type="Proteomes" id="UP000039324"/>
    </source>
</evidence>
<feature type="compositionally biased region" description="Basic and acidic residues" evidence="1">
    <location>
        <begin position="1"/>
        <end position="13"/>
    </location>
</feature>
<feature type="compositionally biased region" description="Acidic residues" evidence="1">
    <location>
        <begin position="41"/>
        <end position="52"/>
    </location>
</feature>
<organism evidence="2 3">
    <name type="scientific">Plasmodiophora brassicae</name>
    <name type="common">Clubroot disease agent</name>
    <dbReference type="NCBI Taxonomy" id="37360"/>
    <lineage>
        <taxon>Eukaryota</taxon>
        <taxon>Sar</taxon>
        <taxon>Rhizaria</taxon>
        <taxon>Endomyxa</taxon>
        <taxon>Phytomyxea</taxon>
        <taxon>Plasmodiophorida</taxon>
        <taxon>Plasmodiophoridae</taxon>
        <taxon>Plasmodiophora</taxon>
    </lineage>
</organism>
<evidence type="ECO:0000256" key="1">
    <source>
        <dbReference type="SAM" id="MobiDB-lite"/>
    </source>
</evidence>
<name>A0A0G4IKF8_PLABS</name>
<protein>
    <submittedName>
        <fullName evidence="2">Uncharacterized protein</fullName>
    </submittedName>
</protein>
<proteinExistence type="predicted"/>
<evidence type="ECO:0000313" key="2">
    <source>
        <dbReference type="EMBL" id="CEO95668.1"/>
    </source>
</evidence>
<dbReference type="EMBL" id="CDSF01000028">
    <property type="protein sequence ID" value="CEO95668.1"/>
    <property type="molecule type" value="Genomic_DNA"/>
</dbReference>
<feature type="region of interest" description="Disordered" evidence="1">
    <location>
        <begin position="1"/>
        <end position="74"/>
    </location>
</feature>
<keyword evidence="3" id="KW-1185">Reference proteome</keyword>